<name>A0A0R1MFW3_9LACO</name>
<dbReference type="PANTHER" id="PTHR42916">
    <property type="entry name" value="2-SUCCINYL-5-ENOLPYRUVYL-6-HYDROXY-3-CYCLOHEXENE-1-CARBOXYLATE SYNTHASE"/>
    <property type="match status" value="1"/>
</dbReference>
<feature type="domain" description="Menaquinone biosynthesis protein MenD middle" evidence="9">
    <location>
        <begin position="193"/>
        <end position="395"/>
    </location>
</feature>
<comment type="similarity">
    <text evidence="6">Belongs to the TPP enzyme family. MenD subfamily.</text>
</comment>
<evidence type="ECO:0000259" key="7">
    <source>
        <dbReference type="Pfam" id="PF02775"/>
    </source>
</evidence>
<dbReference type="GO" id="GO:0009234">
    <property type="term" value="P:menaquinone biosynthetic process"/>
    <property type="evidence" value="ECO:0007669"/>
    <property type="project" value="UniProtKB-UniRule"/>
</dbReference>
<gene>
    <name evidence="6" type="primary">menD</name>
    <name evidence="10" type="ORF">FC92_GL000367</name>
</gene>
<reference evidence="10 11" key="1">
    <citation type="journal article" date="2015" name="Genome Announc.">
        <title>Expanding the biotechnology potential of lactobacilli through comparative genomics of 213 strains and associated genera.</title>
        <authorList>
            <person name="Sun Z."/>
            <person name="Harris H.M."/>
            <person name="McCann A."/>
            <person name="Guo C."/>
            <person name="Argimon S."/>
            <person name="Zhang W."/>
            <person name="Yang X."/>
            <person name="Jeffery I.B."/>
            <person name="Cooney J.C."/>
            <person name="Kagawa T.F."/>
            <person name="Liu W."/>
            <person name="Song Y."/>
            <person name="Salvetti E."/>
            <person name="Wrobel A."/>
            <person name="Rasinkangas P."/>
            <person name="Parkhill J."/>
            <person name="Rea M.C."/>
            <person name="O'Sullivan O."/>
            <person name="Ritari J."/>
            <person name="Douillard F.P."/>
            <person name="Paul Ross R."/>
            <person name="Yang R."/>
            <person name="Briner A.E."/>
            <person name="Felis G.E."/>
            <person name="de Vos W.M."/>
            <person name="Barrangou R."/>
            <person name="Klaenhammer T.R."/>
            <person name="Caufield P.W."/>
            <person name="Cui Y."/>
            <person name="Zhang H."/>
            <person name="O'Toole P.W."/>
        </authorList>
    </citation>
    <scope>NUCLEOTIDE SEQUENCE [LARGE SCALE GENOMIC DNA]</scope>
    <source>
        <strain evidence="10 11">DSM 19519</strain>
    </source>
</reference>
<evidence type="ECO:0000256" key="2">
    <source>
        <dbReference type="ARBA" id="ARBA00022723"/>
    </source>
</evidence>
<evidence type="ECO:0000313" key="10">
    <source>
        <dbReference type="EMBL" id="KRL06844.1"/>
    </source>
</evidence>
<evidence type="ECO:0000256" key="1">
    <source>
        <dbReference type="ARBA" id="ARBA00022679"/>
    </source>
</evidence>
<dbReference type="InterPro" id="IPR029061">
    <property type="entry name" value="THDP-binding"/>
</dbReference>
<comment type="cofactor">
    <cofactor evidence="6">
        <name>thiamine diphosphate</name>
        <dbReference type="ChEBI" id="CHEBI:58937"/>
    </cofactor>
    <text evidence="6">Binds 1 thiamine pyrophosphate per subunit.</text>
</comment>
<keyword evidence="3 6" id="KW-0460">Magnesium</keyword>
<dbReference type="Pfam" id="PF16582">
    <property type="entry name" value="TPP_enzyme_M_2"/>
    <property type="match status" value="1"/>
</dbReference>
<dbReference type="AlphaFoldDB" id="A0A0R1MFW3"/>
<keyword evidence="6" id="KW-0474">Menaquinone biosynthesis</keyword>
<dbReference type="PIRSF" id="PIRSF004983">
    <property type="entry name" value="MenD"/>
    <property type="match status" value="1"/>
</dbReference>
<dbReference type="OrthoDB" id="9791859at2"/>
<comment type="pathway">
    <text evidence="6">Quinol/quinone metabolism; menaquinone biosynthesis.</text>
</comment>
<dbReference type="InterPro" id="IPR012001">
    <property type="entry name" value="Thiamin_PyroP_enz_TPP-bd_dom"/>
</dbReference>
<evidence type="ECO:0000313" key="11">
    <source>
        <dbReference type="Proteomes" id="UP000051448"/>
    </source>
</evidence>
<comment type="function">
    <text evidence="6">Catalyzes the thiamine diphosphate-dependent decarboxylation of 2-oxoglutarate and the subsequent addition of the resulting succinic semialdehyde-thiamine pyrophosphate anion to isochorismate to yield 2-succinyl-5-enolpyruvyl-6-hydroxy-3-cyclohexene-1-carboxylate (SEPHCHC).</text>
</comment>
<dbReference type="PANTHER" id="PTHR42916:SF1">
    <property type="entry name" value="PROTEIN PHYLLO, CHLOROPLASTIC"/>
    <property type="match status" value="1"/>
</dbReference>
<comment type="catalytic activity">
    <reaction evidence="6">
        <text>isochorismate + 2-oxoglutarate + H(+) = 5-enolpyruvoyl-6-hydroxy-2-succinyl-cyclohex-3-ene-1-carboxylate + CO2</text>
        <dbReference type="Rhea" id="RHEA:25593"/>
        <dbReference type="ChEBI" id="CHEBI:15378"/>
        <dbReference type="ChEBI" id="CHEBI:16526"/>
        <dbReference type="ChEBI" id="CHEBI:16810"/>
        <dbReference type="ChEBI" id="CHEBI:29780"/>
        <dbReference type="ChEBI" id="CHEBI:58818"/>
        <dbReference type="EC" id="2.2.1.9"/>
    </reaction>
</comment>
<dbReference type="GO" id="GO:0030145">
    <property type="term" value="F:manganese ion binding"/>
    <property type="evidence" value="ECO:0007669"/>
    <property type="project" value="UniProtKB-UniRule"/>
</dbReference>
<feature type="domain" description="Thiamine pyrophosphate enzyme TPP-binding" evidence="7">
    <location>
        <begin position="429"/>
        <end position="521"/>
    </location>
</feature>
<keyword evidence="4 6" id="KW-0786">Thiamine pyrophosphate</keyword>
<dbReference type="Pfam" id="PF02776">
    <property type="entry name" value="TPP_enzyme_N"/>
    <property type="match status" value="1"/>
</dbReference>
<keyword evidence="1 6" id="KW-0808">Transferase</keyword>
<dbReference type="EMBL" id="AZDX01000013">
    <property type="protein sequence ID" value="KRL06844.1"/>
    <property type="molecule type" value="Genomic_DNA"/>
</dbReference>
<evidence type="ECO:0000256" key="3">
    <source>
        <dbReference type="ARBA" id="ARBA00022842"/>
    </source>
</evidence>
<dbReference type="EC" id="2.2.1.9" evidence="6"/>
<comment type="subunit">
    <text evidence="6">Homodimer.</text>
</comment>
<dbReference type="GO" id="GO:0030976">
    <property type="term" value="F:thiamine pyrophosphate binding"/>
    <property type="evidence" value="ECO:0007669"/>
    <property type="project" value="UniProtKB-UniRule"/>
</dbReference>
<dbReference type="NCBIfam" id="TIGR00173">
    <property type="entry name" value="menD"/>
    <property type="match status" value="1"/>
</dbReference>
<dbReference type="UniPathway" id="UPA00079"/>
<dbReference type="CDD" id="cd02009">
    <property type="entry name" value="TPP_SHCHC_synthase"/>
    <property type="match status" value="1"/>
</dbReference>
<keyword evidence="11" id="KW-1185">Reference proteome</keyword>
<dbReference type="SUPFAM" id="SSF52518">
    <property type="entry name" value="Thiamin diphosphate-binding fold (THDP-binding)"/>
    <property type="match status" value="2"/>
</dbReference>
<sequence length="568" mass="62773">MKQNETLTTHISLILNGLLLQGLTTAVIAPGSRSTPLALALAQLAHEQRIELFVDVDERSAAFFALGIAKKINKPVLLICTSGTAAANFYPAICEAKISQVPLLIMTTDRPPELTKVAAPQALDQDHFFGNQVKSFFELPLPETNHDSQNYTNYIVQKSFQIAQNQPAGPVHLNQPFRKPLMPDLPIKLDHNQQKYTSFSSQTTLSSNLIKKVHTNLSNKRGIILAGPNQNALSNIAMLEWAKKSGWPILADPLSQLRGISSPNIITCYDSLLKTNSDKLIALMPEIIIRTGQTFVAASLASFLKKSQATIYSLDEENALNDYTKTTTFSLETSAEDFFNQIPPVNPLTEWLKEWSVIEKVYTSINKINSTDTLNELEVVRAIASTGSKKLNLFVSNSMPIRDIDSVLQPLNAFRIFCNRGANGIDGIVSTALGVSTKSAENLLLIGDLAFFHDMNGLMMAKKYRLKIKIIVINNNGGGIFSFLPQAGSSNFEEVFGTPLDIDIEQVAQLYHAHYSLAETVTSLKKYLCTPAHSLEIIEVRTDRKDNVALRQELINQFASHIQTTKES</sequence>
<organism evidence="10 11">
    <name type="scientific">Liquorilactobacillus hordei DSM 19519</name>
    <dbReference type="NCBI Taxonomy" id="1423759"/>
    <lineage>
        <taxon>Bacteria</taxon>
        <taxon>Bacillati</taxon>
        <taxon>Bacillota</taxon>
        <taxon>Bacilli</taxon>
        <taxon>Lactobacillales</taxon>
        <taxon>Lactobacillaceae</taxon>
        <taxon>Liquorilactobacillus</taxon>
    </lineage>
</organism>
<dbReference type="Proteomes" id="UP000051448">
    <property type="component" value="Unassembled WGS sequence"/>
</dbReference>
<dbReference type="Gene3D" id="3.40.50.970">
    <property type="match status" value="2"/>
</dbReference>
<evidence type="ECO:0000256" key="4">
    <source>
        <dbReference type="ARBA" id="ARBA00023052"/>
    </source>
</evidence>
<evidence type="ECO:0000256" key="5">
    <source>
        <dbReference type="ARBA" id="ARBA00023211"/>
    </source>
</evidence>
<comment type="caution">
    <text evidence="10">The sequence shown here is derived from an EMBL/GenBank/DDBJ whole genome shotgun (WGS) entry which is preliminary data.</text>
</comment>
<accession>A0A0R1MFW3</accession>
<dbReference type="RefSeq" id="WP_057869494.1">
    <property type="nucleotide sequence ID" value="NZ_AZDX01000013.1"/>
</dbReference>
<keyword evidence="5 6" id="KW-0464">Manganese</keyword>
<dbReference type="PATRIC" id="fig|1423759.3.peg.393"/>
<dbReference type="Pfam" id="PF02775">
    <property type="entry name" value="TPP_enzyme_C"/>
    <property type="match status" value="1"/>
</dbReference>
<comment type="cofactor">
    <cofactor evidence="6">
        <name>Mg(2+)</name>
        <dbReference type="ChEBI" id="CHEBI:18420"/>
    </cofactor>
    <cofactor evidence="6">
        <name>Mn(2+)</name>
        <dbReference type="ChEBI" id="CHEBI:29035"/>
    </cofactor>
</comment>
<dbReference type="GO" id="GO:0070204">
    <property type="term" value="F:2-succinyl-5-enolpyruvyl-6-hydroxy-3-cyclohexene-1-carboxylic-acid synthase activity"/>
    <property type="evidence" value="ECO:0007669"/>
    <property type="project" value="UniProtKB-UniRule"/>
</dbReference>
<feature type="domain" description="Thiamine pyrophosphate enzyme N-terminal TPP-binding" evidence="8">
    <location>
        <begin position="17"/>
        <end position="125"/>
    </location>
</feature>
<evidence type="ECO:0000256" key="6">
    <source>
        <dbReference type="HAMAP-Rule" id="MF_01659"/>
    </source>
</evidence>
<protein>
    <recommendedName>
        <fullName evidence="6">2-succinyl-5-enolpyruvyl-6-hydroxy-3-cyclohexene-1-carboxylate synthase</fullName>
        <shortName evidence="6">SEPHCHC synthase</shortName>
        <ecNumber evidence="6">2.2.1.9</ecNumber>
    </recommendedName>
    <alternativeName>
        <fullName evidence="6">Menaquinone biosynthesis protein MenD</fullName>
    </alternativeName>
</protein>
<dbReference type="UniPathway" id="UPA01057">
    <property type="reaction ID" value="UER00164"/>
</dbReference>
<evidence type="ECO:0000259" key="8">
    <source>
        <dbReference type="Pfam" id="PF02776"/>
    </source>
</evidence>
<dbReference type="InterPro" id="IPR032264">
    <property type="entry name" value="MenD_middle"/>
</dbReference>
<dbReference type="InterPro" id="IPR011766">
    <property type="entry name" value="TPP_enzyme_TPP-bd"/>
</dbReference>
<comment type="pathway">
    <text evidence="6">Quinol/quinone metabolism; 1,4-dihydroxy-2-naphthoate biosynthesis; 1,4-dihydroxy-2-naphthoate from chorismate: step 2/7.</text>
</comment>
<dbReference type="GO" id="GO:0000287">
    <property type="term" value="F:magnesium ion binding"/>
    <property type="evidence" value="ECO:0007669"/>
    <property type="project" value="UniProtKB-UniRule"/>
</dbReference>
<evidence type="ECO:0000259" key="9">
    <source>
        <dbReference type="Pfam" id="PF16582"/>
    </source>
</evidence>
<dbReference type="InterPro" id="IPR004433">
    <property type="entry name" value="MenaQ_synth_MenD"/>
</dbReference>
<dbReference type="STRING" id="1423759.FC92_GL000367"/>
<keyword evidence="2 6" id="KW-0479">Metal-binding</keyword>
<dbReference type="CDD" id="cd07037">
    <property type="entry name" value="TPP_PYR_MenD"/>
    <property type="match status" value="1"/>
</dbReference>
<dbReference type="HAMAP" id="MF_01659">
    <property type="entry name" value="MenD"/>
    <property type="match status" value="1"/>
</dbReference>
<proteinExistence type="inferred from homology"/>
<dbReference type="Gene3D" id="3.40.50.1220">
    <property type="entry name" value="TPP-binding domain"/>
    <property type="match status" value="1"/>
</dbReference>
<dbReference type="GeneID" id="98310051"/>